<accession>A0ACB9KAX2</accession>
<dbReference type="EMBL" id="CM042018">
    <property type="protein sequence ID" value="KAI3829456.1"/>
    <property type="molecule type" value="Genomic_DNA"/>
</dbReference>
<reference evidence="1 2" key="2">
    <citation type="journal article" date="2022" name="Mol. Ecol. Resour.">
        <title>The genomes of chicory, endive, great burdock and yacon provide insights into Asteraceae paleo-polyploidization history and plant inulin production.</title>
        <authorList>
            <person name="Fan W."/>
            <person name="Wang S."/>
            <person name="Wang H."/>
            <person name="Wang A."/>
            <person name="Jiang F."/>
            <person name="Liu H."/>
            <person name="Zhao H."/>
            <person name="Xu D."/>
            <person name="Zhang Y."/>
        </authorList>
    </citation>
    <scope>NUCLEOTIDE SEQUENCE [LARGE SCALE GENOMIC DNA]</scope>
    <source>
        <strain evidence="2">cv. Yunnan</strain>
        <tissue evidence="1">Leaves</tissue>
    </source>
</reference>
<name>A0ACB9KAX2_9ASTR</name>
<dbReference type="Proteomes" id="UP001056120">
    <property type="component" value="Linkage Group LG01"/>
</dbReference>
<protein>
    <submittedName>
        <fullName evidence="1">Uncharacterized protein</fullName>
    </submittedName>
</protein>
<evidence type="ECO:0000313" key="2">
    <source>
        <dbReference type="Proteomes" id="UP001056120"/>
    </source>
</evidence>
<reference evidence="2" key="1">
    <citation type="journal article" date="2022" name="Mol. Ecol. Resour.">
        <title>The genomes of chicory, endive, great burdock and yacon provide insights into Asteraceae palaeo-polyploidization history and plant inulin production.</title>
        <authorList>
            <person name="Fan W."/>
            <person name="Wang S."/>
            <person name="Wang H."/>
            <person name="Wang A."/>
            <person name="Jiang F."/>
            <person name="Liu H."/>
            <person name="Zhao H."/>
            <person name="Xu D."/>
            <person name="Zhang Y."/>
        </authorList>
    </citation>
    <scope>NUCLEOTIDE SEQUENCE [LARGE SCALE GENOMIC DNA]</scope>
    <source>
        <strain evidence="2">cv. Yunnan</strain>
    </source>
</reference>
<proteinExistence type="predicted"/>
<organism evidence="1 2">
    <name type="scientific">Smallanthus sonchifolius</name>
    <dbReference type="NCBI Taxonomy" id="185202"/>
    <lineage>
        <taxon>Eukaryota</taxon>
        <taxon>Viridiplantae</taxon>
        <taxon>Streptophyta</taxon>
        <taxon>Embryophyta</taxon>
        <taxon>Tracheophyta</taxon>
        <taxon>Spermatophyta</taxon>
        <taxon>Magnoliopsida</taxon>
        <taxon>eudicotyledons</taxon>
        <taxon>Gunneridae</taxon>
        <taxon>Pentapetalae</taxon>
        <taxon>asterids</taxon>
        <taxon>campanulids</taxon>
        <taxon>Asterales</taxon>
        <taxon>Asteraceae</taxon>
        <taxon>Asteroideae</taxon>
        <taxon>Heliantheae alliance</taxon>
        <taxon>Millerieae</taxon>
        <taxon>Smallanthus</taxon>
    </lineage>
</organism>
<keyword evidence="2" id="KW-1185">Reference proteome</keyword>
<sequence>MKAGDSRFRLGEKQQRMSMVPLICVEATLDKQQFREKQLGSLLAYGYGCGSDSRNEGKFGNVNLNANTPRSCRTVWRAVSSGYCFVLAYGSLIFSEIELE</sequence>
<evidence type="ECO:0000313" key="1">
    <source>
        <dbReference type="EMBL" id="KAI3829456.1"/>
    </source>
</evidence>
<gene>
    <name evidence="1" type="ORF">L1987_03581</name>
</gene>
<comment type="caution">
    <text evidence="1">The sequence shown here is derived from an EMBL/GenBank/DDBJ whole genome shotgun (WGS) entry which is preliminary data.</text>
</comment>